<keyword evidence="2" id="KW-1185">Reference proteome</keyword>
<organism evidence="1 2">
    <name type="scientific">Sphingomonas hominis</name>
    <dbReference type="NCBI Taxonomy" id="2741495"/>
    <lineage>
        <taxon>Bacteria</taxon>
        <taxon>Pseudomonadati</taxon>
        <taxon>Pseudomonadota</taxon>
        <taxon>Alphaproteobacteria</taxon>
        <taxon>Sphingomonadales</taxon>
        <taxon>Sphingomonadaceae</taxon>
        <taxon>Sphingomonas</taxon>
    </lineage>
</organism>
<dbReference type="Gene3D" id="3.20.20.370">
    <property type="entry name" value="Glycoside hydrolase/deacetylase"/>
    <property type="match status" value="1"/>
</dbReference>
<comment type="caution">
    <text evidence="1">The sequence shown here is derived from an EMBL/GenBank/DDBJ whole genome shotgun (WGS) entry which is preliminary data.</text>
</comment>
<protein>
    <submittedName>
        <fullName evidence="1">WalW protein</fullName>
    </submittedName>
</protein>
<name>A0ABX2JGG4_9SPHN</name>
<accession>A0ABX2JGG4</accession>
<proteinExistence type="predicted"/>
<gene>
    <name evidence="1" type="ORF">HRV97_11005</name>
</gene>
<dbReference type="InterPro" id="IPR011330">
    <property type="entry name" value="Glyco_hydro/deAcase_b/a-brl"/>
</dbReference>
<dbReference type="EMBL" id="JABULH010000004">
    <property type="protein sequence ID" value="NTS65690.1"/>
    <property type="molecule type" value="Genomic_DNA"/>
</dbReference>
<reference evidence="1 2" key="1">
    <citation type="submission" date="2020-06" db="EMBL/GenBank/DDBJ databases">
        <title>Sphingomonas hominis sp. nov., a member of the Sphingomonas, isolated from the hair of a 22-year-old girl.</title>
        <authorList>
            <person name="Zhang D.-F."/>
            <person name="Cui X.-W."/>
        </authorList>
    </citation>
    <scope>NUCLEOTIDE SEQUENCE [LARGE SCALE GENOMIC DNA]</scope>
    <source>
        <strain evidence="1 2">HHU CXW</strain>
    </source>
</reference>
<evidence type="ECO:0000313" key="2">
    <source>
        <dbReference type="Proteomes" id="UP000621447"/>
    </source>
</evidence>
<dbReference type="Proteomes" id="UP000621447">
    <property type="component" value="Unassembled WGS sequence"/>
</dbReference>
<dbReference type="SUPFAM" id="SSF88713">
    <property type="entry name" value="Glycoside hydrolase/deacetylase"/>
    <property type="match status" value="1"/>
</dbReference>
<sequence length="334" mass="36290">MEWPDGFGRRFMVTIDTEEEFDWATPGASDDYDVSAIAALPAMQRRFAAHGVSPIYMVDYVVAANEAAAAVIRDILVSDPATAVGAQLHPWVTPPLGDARARACAETFAGNLPREMETAKLDRLLAVIERSLHRRPCIYRAGRYGLGPHTIAALAARGFRLDASMRARFDYSGEGGPDFTQVTAAPFRLNDGAIVELPLTAIYTGLLRRRGATLHPLLGRIPRGRGMFARLGLLSRVPLTPEGTPVREAVHAIGLAARDGERLLQLSFHSPSLVPGHTPYVRTERDLARFHAWWEEVFAALARHGYAPASLQQVLDACADAKRAVGPAGLEPAT</sequence>
<evidence type="ECO:0000313" key="1">
    <source>
        <dbReference type="EMBL" id="NTS65690.1"/>
    </source>
</evidence>